<name>A0A4Q6XZR2_9SPHN</name>
<keyword evidence="1" id="KW-0472">Membrane</keyword>
<proteinExistence type="predicted"/>
<evidence type="ECO:0000256" key="1">
    <source>
        <dbReference type="SAM" id="Phobius"/>
    </source>
</evidence>
<feature type="transmembrane region" description="Helical" evidence="1">
    <location>
        <begin position="199"/>
        <end position="224"/>
    </location>
</feature>
<gene>
    <name evidence="2" type="ORF">EWE75_05435</name>
</gene>
<feature type="transmembrane region" description="Helical" evidence="1">
    <location>
        <begin position="167"/>
        <end position="187"/>
    </location>
</feature>
<accession>A0A4Q6XZR2</accession>
<reference evidence="2 3" key="1">
    <citation type="submission" date="2019-02" db="EMBL/GenBank/DDBJ databases">
        <authorList>
            <person name="Li Y."/>
        </authorList>
    </citation>
    <scope>NUCLEOTIDE SEQUENCE [LARGE SCALE GENOMIC DNA]</scope>
    <source>
        <strain evidence="2 3">3-7</strain>
    </source>
</reference>
<keyword evidence="1" id="KW-1133">Transmembrane helix</keyword>
<feature type="transmembrane region" description="Helical" evidence="1">
    <location>
        <begin position="269"/>
        <end position="291"/>
    </location>
</feature>
<comment type="caution">
    <text evidence="2">The sequence shown here is derived from an EMBL/GenBank/DDBJ whole genome shotgun (WGS) entry which is preliminary data.</text>
</comment>
<keyword evidence="3" id="KW-1185">Reference proteome</keyword>
<evidence type="ECO:0000313" key="3">
    <source>
        <dbReference type="Proteomes" id="UP000292085"/>
    </source>
</evidence>
<feature type="transmembrane region" description="Helical" evidence="1">
    <location>
        <begin position="62"/>
        <end position="82"/>
    </location>
</feature>
<keyword evidence="1" id="KW-0812">Transmembrane</keyword>
<dbReference type="OrthoDB" id="7184927at2"/>
<dbReference type="Proteomes" id="UP000292085">
    <property type="component" value="Unassembled WGS sequence"/>
</dbReference>
<feature type="transmembrane region" description="Helical" evidence="1">
    <location>
        <begin position="137"/>
        <end position="161"/>
    </location>
</feature>
<organism evidence="2 3">
    <name type="scientific">Sphingomonas populi</name>
    <dbReference type="NCBI Taxonomy" id="2484750"/>
    <lineage>
        <taxon>Bacteria</taxon>
        <taxon>Pseudomonadati</taxon>
        <taxon>Pseudomonadota</taxon>
        <taxon>Alphaproteobacteria</taxon>
        <taxon>Sphingomonadales</taxon>
        <taxon>Sphingomonadaceae</taxon>
        <taxon>Sphingomonas</taxon>
    </lineage>
</organism>
<protein>
    <submittedName>
        <fullName evidence="2">Uncharacterized protein</fullName>
    </submittedName>
</protein>
<feature type="transmembrane region" description="Helical" evidence="1">
    <location>
        <begin position="25"/>
        <end position="42"/>
    </location>
</feature>
<dbReference type="AlphaFoldDB" id="A0A4Q6XZR2"/>
<evidence type="ECO:0000313" key="2">
    <source>
        <dbReference type="EMBL" id="RZF65521.1"/>
    </source>
</evidence>
<sequence>MVDAPVPLPPDLAGLEPMQTLKRRWPSYLGAAVTVVMVLLLGRQLLATGLTGLVKALPASPWFYVFFLMLYFSSVTGDYVIFRKLWRIPPEGFVALAKKRIANDMLNYSGEAYFYTWARQRTSLVAAPFGAVKDVSILSAIAGNAVTLGITAIALSLYLGLLTPHQQHIAIGSTVIVFFMSLPFLIFSKRVFSLARRTLWWIFGVHVLRLIAGSVLVALTWHFGMPSESVGMWLLLAALRMIVSRLPLVPNKDLFFALSTPLIGQSDEVRNLVALTAGLTLVVHVVLVALFSLSGLLRKRNAGS</sequence>
<dbReference type="EMBL" id="SGIS01000006">
    <property type="protein sequence ID" value="RZF65521.1"/>
    <property type="molecule type" value="Genomic_DNA"/>
</dbReference>